<proteinExistence type="predicted"/>
<organism evidence="1 2">
    <name type="scientific">Crinalium epipsammum PCC 9333</name>
    <dbReference type="NCBI Taxonomy" id="1173022"/>
    <lineage>
        <taxon>Bacteria</taxon>
        <taxon>Bacillati</taxon>
        <taxon>Cyanobacteriota</taxon>
        <taxon>Cyanophyceae</taxon>
        <taxon>Gomontiellales</taxon>
        <taxon>Gomontiellaceae</taxon>
        <taxon>Crinalium</taxon>
    </lineage>
</organism>
<dbReference type="HOGENOM" id="CLU_2368126_0_0_3"/>
<dbReference type="RefSeq" id="WP_015179978.1">
    <property type="nucleotide sequence ID" value="NC_019734.1"/>
</dbReference>
<dbReference type="KEGG" id="cep:Cri9333_4773"/>
<dbReference type="EMBL" id="CP003622">
    <property type="protein sequence ID" value="AFZ15547.1"/>
    <property type="molecule type" value="Genomic_DNA"/>
</dbReference>
<keyword evidence="1" id="KW-0614">Plasmid</keyword>
<dbReference type="Proteomes" id="UP000010472">
    <property type="component" value="Plasmid pCRI9333.02"/>
</dbReference>
<gene>
    <name evidence="1" type="ORF">Cri9333_4773</name>
</gene>
<keyword evidence="2" id="KW-1185">Reference proteome</keyword>
<sequence length="95" mass="10521">MKGILGFSPVTHRLLGAGCGESRTSGFEGEVHRSNADIDSNRICFTPTAFGVYLGLNFVQVPLIEGSEVLTLDSDFRIYRKNKNDLIDLIIFDKL</sequence>
<dbReference type="AlphaFoldDB" id="K9W723"/>
<reference evidence="1 2" key="1">
    <citation type="submission" date="2012-06" db="EMBL/GenBank/DDBJ databases">
        <title>Finished plasmid 2 of genome of Crinalium epipsammum PCC 9333.</title>
        <authorList>
            <consortium name="US DOE Joint Genome Institute"/>
            <person name="Gugger M."/>
            <person name="Coursin T."/>
            <person name="Rippka R."/>
            <person name="Tandeau De Marsac N."/>
            <person name="Huntemann M."/>
            <person name="Wei C.-L."/>
            <person name="Han J."/>
            <person name="Detter J.C."/>
            <person name="Han C."/>
            <person name="Tapia R."/>
            <person name="Davenport K."/>
            <person name="Daligault H."/>
            <person name="Erkkila T."/>
            <person name="Gu W."/>
            <person name="Munk A.C.C."/>
            <person name="Teshima H."/>
            <person name="Xu Y."/>
            <person name="Chain P."/>
            <person name="Chen A."/>
            <person name="Krypides N."/>
            <person name="Mavromatis K."/>
            <person name="Markowitz V."/>
            <person name="Szeto E."/>
            <person name="Ivanova N."/>
            <person name="Mikhailova N."/>
            <person name="Ovchinnikova G."/>
            <person name="Pagani I."/>
            <person name="Pati A."/>
            <person name="Goodwin L."/>
            <person name="Peters L."/>
            <person name="Pitluck S."/>
            <person name="Woyke T."/>
            <person name="Kerfeld C."/>
        </authorList>
    </citation>
    <scope>NUCLEOTIDE SEQUENCE [LARGE SCALE GENOMIC DNA]</scope>
    <source>
        <strain evidence="1 2">PCC 9333</strain>
        <plasmid evidence="2">Plasmid pCRI9333.02</plasmid>
    </source>
</reference>
<evidence type="ECO:0000313" key="2">
    <source>
        <dbReference type="Proteomes" id="UP000010472"/>
    </source>
</evidence>
<geneLocation type="plasmid" evidence="1 2">
    <name>pCRI9333.02</name>
</geneLocation>
<protein>
    <submittedName>
        <fullName evidence="1">Uncharacterized protein</fullName>
    </submittedName>
</protein>
<accession>K9W723</accession>
<evidence type="ECO:0000313" key="1">
    <source>
        <dbReference type="EMBL" id="AFZ15547.1"/>
    </source>
</evidence>
<name>K9W723_9CYAN</name>